<protein>
    <submittedName>
        <fullName evidence="4">NADPH dehydrogenase</fullName>
    </submittedName>
</protein>
<reference evidence="4 5" key="1">
    <citation type="submission" date="2017-10" db="EMBL/GenBank/DDBJ databases">
        <title>Bifidobacterium genomics.</title>
        <authorList>
            <person name="Lugli G.A."/>
            <person name="Milani C."/>
            <person name="Mancabelli L."/>
        </authorList>
    </citation>
    <scope>NUCLEOTIDE SEQUENCE [LARGE SCALE GENOMIC DNA]</scope>
    <source>
        <strain evidence="4 5">1460B</strain>
    </source>
</reference>
<feature type="domain" description="Flavodoxin-like fold" evidence="3">
    <location>
        <begin position="1"/>
        <end position="182"/>
    </location>
</feature>
<dbReference type="SUPFAM" id="SSF52218">
    <property type="entry name" value="Flavoproteins"/>
    <property type="match status" value="1"/>
</dbReference>
<dbReference type="PANTHER" id="PTHR10204:SF34">
    <property type="entry name" value="NAD(P)H DEHYDROGENASE [QUINONE] 1 ISOFORM 1"/>
    <property type="match status" value="1"/>
</dbReference>
<dbReference type="EMBL" id="PCHJ01000015">
    <property type="protein sequence ID" value="PKV09322.1"/>
    <property type="molecule type" value="Genomic_DNA"/>
</dbReference>
<evidence type="ECO:0000256" key="2">
    <source>
        <dbReference type="ARBA" id="ARBA00023002"/>
    </source>
</evidence>
<evidence type="ECO:0000313" key="5">
    <source>
        <dbReference type="Proteomes" id="UP000233731"/>
    </source>
</evidence>
<dbReference type="InterPro" id="IPR051545">
    <property type="entry name" value="NAD(P)H_dehydrogenase_qn"/>
</dbReference>
<organism evidence="4 5">
    <name type="scientific">Bifidobacterium asteroides</name>
    <dbReference type="NCBI Taxonomy" id="1684"/>
    <lineage>
        <taxon>Bacteria</taxon>
        <taxon>Bacillati</taxon>
        <taxon>Actinomycetota</taxon>
        <taxon>Actinomycetes</taxon>
        <taxon>Bifidobacteriales</taxon>
        <taxon>Bifidobacteriaceae</taxon>
        <taxon>Bifidobacterium</taxon>
    </lineage>
</organism>
<dbReference type="Gene3D" id="3.40.50.360">
    <property type="match status" value="1"/>
</dbReference>
<sequence length="190" mass="21458">MNILVIQGSPYGGSFSHTNAQAYAQAARRKGHTVEMIDLSQEDFDPVLRYGYAKHMEDESAPKRYQNMVARADHLVFVFPIWWASEPAILKGWLDRVLTPQFAYRYESSLKSEGLLKGKTAQIISSSHGPAFVSKMYGSTVTRWKYSILKFCGIKFTGASILGRIDSKVDTLERRKAFTQKICNKVPLAK</sequence>
<dbReference type="GO" id="GO:0005829">
    <property type="term" value="C:cytosol"/>
    <property type="evidence" value="ECO:0007669"/>
    <property type="project" value="TreeGrafter"/>
</dbReference>
<name>A0A2N3R9Y1_9BIFI</name>
<evidence type="ECO:0000313" key="4">
    <source>
        <dbReference type="EMBL" id="PKV09322.1"/>
    </source>
</evidence>
<dbReference type="RefSeq" id="WP_101432452.1">
    <property type="nucleotide sequence ID" value="NZ_PCHJ01000015.1"/>
</dbReference>
<dbReference type="AlphaFoldDB" id="A0A2N3R9Y1"/>
<keyword evidence="2" id="KW-0560">Oxidoreductase</keyword>
<dbReference type="Proteomes" id="UP000233731">
    <property type="component" value="Unassembled WGS sequence"/>
</dbReference>
<dbReference type="Pfam" id="PF02525">
    <property type="entry name" value="Flavodoxin_2"/>
    <property type="match status" value="1"/>
</dbReference>
<comment type="similarity">
    <text evidence="1">Belongs to the NAD(P)H dehydrogenase (quinone) family.</text>
</comment>
<accession>A0A2N3R9Y1</accession>
<dbReference type="InterPro" id="IPR003680">
    <property type="entry name" value="Flavodoxin_fold"/>
</dbReference>
<evidence type="ECO:0000256" key="1">
    <source>
        <dbReference type="ARBA" id="ARBA00006252"/>
    </source>
</evidence>
<dbReference type="PANTHER" id="PTHR10204">
    <property type="entry name" value="NAD P H OXIDOREDUCTASE-RELATED"/>
    <property type="match status" value="1"/>
</dbReference>
<dbReference type="GO" id="GO:0003955">
    <property type="term" value="F:NAD(P)H dehydrogenase (quinone) activity"/>
    <property type="evidence" value="ECO:0007669"/>
    <property type="project" value="TreeGrafter"/>
</dbReference>
<proteinExistence type="inferred from homology"/>
<comment type="caution">
    <text evidence="4">The sequence shown here is derived from an EMBL/GenBank/DDBJ whole genome shotgun (WGS) entry which is preliminary data.</text>
</comment>
<dbReference type="InterPro" id="IPR029039">
    <property type="entry name" value="Flavoprotein-like_sf"/>
</dbReference>
<evidence type="ECO:0000259" key="3">
    <source>
        <dbReference type="Pfam" id="PF02525"/>
    </source>
</evidence>
<gene>
    <name evidence="4" type="ORF">CQR44_0855</name>
</gene>